<comment type="similarity">
    <text evidence="1">Belongs to the peptidase S13 family.</text>
</comment>
<evidence type="ECO:0000256" key="1">
    <source>
        <dbReference type="ARBA" id="ARBA00006096"/>
    </source>
</evidence>
<accession>A0A261S5V6</accession>
<dbReference type="GO" id="GO:0000270">
    <property type="term" value="P:peptidoglycan metabolic process"/>
    <property type="evidence" value="ECO:0007669"/>
    <property type="project" value="TreeGrafter"/>
</dbReference>
<keyword evidence="2" id="KW-0378">Hydrolase</keyword>
<organism evidence="4 5">
    <name type="scientific">Bordetella genomosp. 10</name>
    <dbReference type="NCBI Taxonomy" id="1416804"/>
    <lineage>
        <taxon>Bacteria</taxon>
        <taxon>Pseudomonadati</taxon>
        <taxon>Pseudomonadota</taxon>
        <taxon>Betaproteobacteria</taxon>
        <taxon>Burkholderiales</taxon>
        <taxon>Alcaligenaceae</taxon>
        <taxon>Bordetella</taxon>
    </lineage>
</organism>
<evidence type="ECO:0000313" key="4">
    <source>
        <dbReference type="EMBL" id="OZI32501.1"/>
    </source>
</evidence>
<protein>
    <submittedName>
        <fullName evidence="4">D-alanyl-D-alanine carboxypeptidase/D-alanyl-D-alanine-endopeptidase</fullName>
    </submittedName>
</protein>
<feature type="signal peptide" evidence="3">
    <location>
        <begin position="1"/>
        <end position="30"/>
    </location>
</feature>
<dbReference type="NCBIfam" id="TIGR00666">
    <property type="entry name" value="PBP4"/>
    <property type="match status" value="1"/>
</dbReference>
<dbReference type="PRINTS" id="PR00922">
    <property type="entry name" value="DADACBPTASE3"/>
</dbReference>
<dbReference type="Proteomes" id="UP000216020">
    <property type="component" value="Unassembled WGS sequence"/>
</dbReference>
<keyword evidence="3" id="KW-0732">Signal</keyword>
<gene>
    <name evidence="4" type="ORF">CAL29_26235</name>
</gene>
<dbReference type="Gene3D" id="3.40.710.10">
    <property type="entry name" value="DD-peptidase/beta-lactamase superfamily"/>
    <property type="match status" value="1"/>
</dbReference>
<dbReference type="Pfam" id="PF02113">
    <property type="entry name" value="Peptidase_S13"/>
    <property type="match status" value="1"/>
</dbReference>
<dbReference type="SUPFAM" id="SSF56601">
    <property type="entry name" value="beta-lactamase/transpeptidase-like"/>
    <property type="match status" value="1"/>
</dbReference>
<evidence type="ECO:0000256" key="2">
    <source>
        <dbReference type="ARBA" id="ARBA00022801"/>
    </source>
</evidence>
<dbReference type="GO" id="GO:0006508">
    <property type="term" value="P:proteolysis"/>
    <property type="evidence" value="ECO:0007669"/>
    <property type="project" value="InterPro"/>
</dbReference>
<keyword evidence="4" id="KW-0121">Carboxypeptidase</keyword>
<evidence type="ECO:0000313" key="5">
    <source>
        <dbReference type="Proteomes" id="UP000216020"/>
    </source>
</evidence>
<feature type="chain" id="PRO_5013102582" evidence="3">
    <location>
        <begin position="31"/>
        <end position="488"/>
    </location>
</feature>
<keyword evidence="5" id="KW-1185">Reference proteome</keyword>
<keyword evidence="4" id="KW-0645">Protease</keyword>
<dbReference type="InterPro" id="IPR012338">
    <property type="entry name" value="Beta-lactam/transpept-like"/>
</dbReference>
<dbReference type="GO" id="GO:0004185">
    <property type="term" value="F:serine-type carboxypeptidase activity"/>
    <property type="evidence" value="ECO:0007669"/>
    <property type="project" value="InterPro"/>
</dbReference>
<dbReference type="InterPro" id="IPR000667">
    <property type="entry name" value="Peptidase_S13"/>
</dbReference>
<dbReference type="EMBL" id="NEVM01000005">
    <property type="protein sequence ID" value="OZI32501.1"/>
    <property type="molecule type" value="Genomic_DNA"/>
</dbReference>
<dbReference type="Gene3D" id="3.50.80.20">
    <property type="entry name" value="D-Ala-D-Ala carboxypeptidase C, peptidase S13"/>
    <property type="match status" value="1"/>
</dbReference>
<evidence type="ECO:0000256" key="3">
    <source>
        <dbReference type="SAM" id="SignalP"/>
    </source>
</evidence>
<reference evidence="5" key="1">
    <citation type="submission" date="2017-05" db="EMBL/GenBank/DDBJ databases">
        <title>Complete and WGS of Bordetella genogroups.</title>
        <authorList>
            <person name="Spilker T."/>
            <person name="Lipuma J."/>
        </authorList>
    </citation>
    <scope>NUCLEOTIDE SEQUENCE [LARGE SCALE GENOMIC DNA]</scope>
    <source>
        <strain evidence="5">AU16122</strain>
    </source>
</reference>
<dbReference type="PANTHER" id="PTHR30023">
    <property type="entry name" value="D-ALANYL-D-ALANINE CARBOXYPEPTIDASE"/>
    <property type="match status" value="1"/>
</dbReference>
<sequence>MGRRIRAWGGRVAAAGLAALALALAAGVQAQGLAPASQNVLPRELAQTWRASKLPDSSLSLVVQEIGGPRLISINAKEPRNPASVMKLVTTWAGLSDLGPNYTWRTELLAEPGAHAGPDGVLPGPLYLRGGGDPLLLMQDLWTLLRDLRLHGVRQINDLVVDRTLFGNVAVDPGAFDSAPDRPYNANPDALMVGFGAVRLLFTPDPAARRWNVVMDPPLPGVKIAGQVEWSDIRCPGSPDINTDPVITQQGVSLRLSGKVAGSCGEFDVYRLALGQPEFATEVFRLLWRELGGTFSGRVRAGMVPGDAVVLATHESPSLGDIIRKINKRSNNVMARTLLLTLGAEGGRRPATVESSGEVVKRILASQGLNMPELVVDNGAGLSRVARVSADSLASLMTVAWNSPFMPEYMSSLAIAGLDGTVRRRMRGKGTQGMAHLKTGTLNGVRSIAGYVLGASGKRYIVVSIVNHPQAESVRAFDDALIAWLADR</sequence>
<dbReference type="AlphaFoldDB" id="A0A261S5V6"/>
<proteinExistence type="inferred from homology"/>
<dbReference type="PANTHER" id="PTHR30023:SF0">
    <property type="entry name" value="PENICILLIN-SENSITIVE CARBOXYPEPTIDASE A"/>
    <property type="match status" value="1"/>
</dbReference>
<comment type="caution">
    <text evidence="4">The sequence shown here is derived from an EMBL/GenBank/DDBJ whole genome shotgun (WGS) entry which is preliminary data.</text>
</comment>
<dbReference type="OrthoDB" id="9802627at2"/>
<name>A0A261S5V6_9BORD</name>